<proteinExistence type="predicted"/>
<accession>A0A9W6N9L1</accession>
<dbReference type="EMBL" id="BSFM01000004">
    <property type="protein sequence ID" value="GLK82675.1"/>
    <property type="molecule type" value="Genomic_DNA"/>
</dbReference>
<evidence type="ECO:0000313" key="2">
    <source>
        <dbReference type="Proteomes" id="UP001143330"/>
    </source>
</evidence>
<sequence length="76" mass="8361">MEKSIFAVVAGTARVVRLAPDDHVDVVNLVGDELTVDFPLLQSQRAEVAAILCAHQQRWNDADRAIGTLLHVSKRL</sequence>
<reference evidence="1" key="1">
    <citation type="journal article" date="2014" name="Int. J. Syst. Evol. Microbiol.">
        <title>Complete genome sequence of Corynebacterium casei LMG S-19264T (=DSM 44701T), isolated from a smear-ripened cheese.</title>
        <authorList>
            <consortium name="US DOE Joint Genome Institute (JGI-PGF)"/>
            <person name="Walter F."/>
            <person name="Albersmeier A."/>
            <person name="Kalinowski J."/>
            <person name="Ruckert C."/>
        </authorList>
    </citation>
    <scope>NUCLEOTIDE SEQUENCE</scope>
    <source>
        <strain evidence="1">VKM B-2789</strain>
    </source>
</reference>
<comment type="caution">
    <text evidence="1">The sequence shown here is derived from an EMBL/GenBank/DDBJ whole genome shotgun (WGS) entry which is preliminary data.</text>
</comment>
<organism evidence="1 2">
    <name type="scientific">Ancylobacter defluvii</name>
    <dbReference type="NCBI Taxonomy" id="1282440"/>
    <lineage>
        <taxon>Bacteria</taxon>
        <taxon>Pseudomonadati</taxon>
        <taxon>Pseudomonadota</taxon>
        <taxon>Alphaproteobacteria</taxon>
        <taxon>Hyphomicrobiales</taxon>
        <taxon>Xanthobacteraceae</taxon>
        <taxon>Ancylobacter</taxon>
    </lineage>
</organism>
<protein>
    <submittedName>
        <fullName evidence="1">Uncharacterized protein</fullName>
    </submittedName>
</protein>
<dbReference type="RefSeq" id="WP_213366587.1">
    <property type="nucleotide sequence ID" value="NZ_BSFM01000004.1"/>
</dbReference>
<dbReference type="AlphaFoldDB" id="A0A9W6N9L1"/>
<reference evidence="1" key="2">
    <citation type="submission" date="2023-01" db="EMBL/GenBank/DDBJ databases">
        <authorList>
            <person name="Sun Q."/>
            <person name="Evtushenko L."/>
        </authorList>
    </citation>
    <scope>NUCLEOTIDE SEQUENCE</scope>
    <source>
        <strain evidence="1">VKM B-2789</strain>
    </source>
</reference>
<gene>
    <name evidence="1" type="ORF">GCM10017653_07440</name>
</gene>
<name>A0A9W6N9L1_9HYPH</name>
<dbReference type="Proteomes" id="UP001143330">
    <property type="component" value="Unassembled WGS sequence"/>
</dbReference>
<keyword evidence="2" id="KW-1185">Reference proteome</keyword>
<evidence type="ECO:0000313" key="1">
    <source>
        <dbReference type="EMBL" id="GLK82675.1"/>
    </source>
</evidence>